<dbReference type="Proteomes" id="UP000254060">
    <property type="component" value="Unassembled WGS sequence"/>
</dbReference>
<dbReference type="AlphaFoldDB" id="A0A377FV45"/>
<evidence type="ECO:0000256" key="4">
    <source>
        <dbReference type="ARBA" id="ARBA00022989"/>
    </source>
</evidence>
<keyword evidence="3 8" id="KW-0812">Transmembrane</keyword>
<dbReference type="InterPro" id="IPR007210">
    <property type="entry name" value="ABC_Gly_betaine_transp_sub-bd"/>
</dbReference>
<dbReference type="Pfam" id="PF00528">
    <property type="entry name" value="BPD_transp_1"/>
    <property type="match status" value="1"/>
</dbReference>
<evidence type="ECO:0000256" key="7">
    <source>
        <dbReference type="ARBA" id="ARBA00035652"/>
    </source>
</evidence>
<comment type="similarity">
    <text evidence="6">In the C-terminal section; belongs to the OsmX family.</text>
</comment>
<comment type="similarity">
    <text evidence="7">In the N-terminal section; belongs to the binding-protein-dependent transport system permease family.</text>
</comment>
<accession>A0A377FV45</accession>
<dbReference type="GO" id="GO:0022857">
    <property type="term" value="F:transmembrane transporter activity"/>
    <property type="evidence" value="ECO:0007669"/>
    <property type="project" value="InterPro"/>
</dbReference>
<dbReference type="PROSITE" id="PS50928">
    <property type="entry name" value="ABC_TM1"/>
    <property type="match status" value="1"/>
</dbReference>
<dbReference type="InterPro" id="IPR000515">
    <property type="entry name" value="MetI-like"/>
</dbReference>
<gene>
    <name evidence="10" type="primary">opuCC_2</name>
    <name evidence="10" type="ORF">NCTC13163_01705</name>
</gene>
<feature type="transmembrane region" description="Helical" evidence="8">
    <location>
        <begin position="73"/>
        <end position="91"/>
    </location>
</feature>
<feature type="domain" description="ABC transmembrane type-1" evidence="9">
    <location>
        <begin position="16"/>
        <end position="195"/>
    </location>
</feature>
<sequence length="501" mass="54474">MLETFQNRRGELVEALIEHLQLSVVSLLIAVLIAVPLGIWLTRRKKVAETAIGVTAIIQTIPSLALLGLMIPLVGIGALPATIALVLYALLPILRNTFTGLNEVDQSLLEAARACGMKPNQSLLKVELPLALPVIMAGIRTAMVLIVGTATLAALVGAGGLGTLILLGINRNDNYLILLGAIPAAILALLFDFLLRQMEGATATRNRTKLIAVSSILVLIIAAPLAFGRTQQTDLVVAGKLGPEPEILMNMYKLLIEEETDLSVSVRPNFGETTFVWGALRSGDVDIYPEFTGTVLASLVDETPNSNDAQEVYEQARDALAEDGFVLLEPMQFNNTYAIAIPRDYAEAEGITTISNLRNVQNDIQAGFTLEFTDREDGYPGLQQAYGLDFPSVTSMEQKLRYRAIARGDVNLVDAYATDPDIAENDLVVLEDDQQFFPPYQGAPLLKAETLEEHPEIEDALNQLAGLITDEEMSELNRRVAYGNERAYDVAKDFLEEAGLL</sequence>
<evidence type="ECO:0000256" key="3">
    <source>
        <dbReference type="ARBA" id="ARBA00022692"/>
    </source>
</evidence>
<dbReference type="InterPro" id="IPR051204">
    <property type="entry name" value="ABC_transp_perm/SBD"/>
</dbReference>
<feature type="transmembrane region" description="Helical" evidence="8">
    <location>
        <begin position="20"/>
        <end position="40"/>
    </location>
</feature>
<evidence type="ECO:0000256" key="2">
    <source>
        <dbReference type="ARBA" id="ARBA00022448"/>
    </source>
</evidence>
<reference evidence="10 11" key="1">
    <citation type="submission" date="2018-06" db="EMBL/GenBank/DDBJ databases">
        <authorList>
            <consortium name="Pathogen Informatics"/>
            <person name="Doyle S."/>
        </authorList>
    </citation>
    <scope>NUCLEOTIDE SEQUENCE [LARGE SCALE GENOMIC DNA]</scope>
    <source>
        <strain evidence="10 11">NCTC13163</strain>
    </source>
</reference>
<comment type="subcellular location">
    <subcellularLocation>
        <location evidence="8">Cell membrane</location>
        <topology evidence="8">Multi-pass membrane protein</topology>
    </subcellularLocation>
    <subcellularLocation>
        <location evidence="1">Membrane</location>
        <topology evidence="1">Multi-pass membrane protein</topology>
    </subcellularLocation>
</comment>
<dbReference type="InterPro" id="IPR058089">
    <property type="entry name" value="EgtUBC_SBD"/>
</dbReference>
<dbReference type="RefSeq" id="WP_029335268.1">
    <property type="nucleotide sequence ID" value="NZ_UGGP01000001.1"/>
</dbReference>
<name>A0A377FV45_9BACL</name>
<keyword evidence="2 8" id="KW-0813">Transport</keyword>
<dbReference type="CDD" id="cd06261">
    <property type="entry name" value="TM_PBP2"/>
    <property type="match status" value="1"/>
</dbReference>
<keyword evidence="5 8" id="KW-0472">Membrane</keyword>
<dbReference type="PANTHER" id="PTHR30177:SF4">
    <property type="entry name" value="OSMOPROTECTANT IMPORT PERMEASE PROTEIN OSMW"/>
    <property type="match status" value="1"/>
</dbReference>
<evidence type="ECO:0000313" key="10">
    <source>
        <dbReference type="EMBL" id="STO08335.1"/>
    </source>
</evidence>
<evidence type="ECO:0000256" key="1">
    <source>
        <dbReference type="ARBA" id="ARBA00004141"/>
    </source>
</evidence>
<evidence type="ECO:0000313" key="11">
    <source>
        <dbReference type="Proteomes" id="UP000254060"/>
    </source>
</evidence>
<evidence type="ECO:0000256" key="8">
    <source>
        <dbReference type="RuleBase" id="RU363032"/>
    </source>
</evidence>
<feature type="transmembrane region" description="Helical" evidence="8">
    <location>
        <begin position="175"/>
        <end position="195"/>
    </location>
</feature>
<dbReference type="Gene3D" id="1.10.3720.10">
    <property type="entry name" value="MetI-like"/>
    <property type="match status" value="1"/>
</dbReference>
<evidence type="ECO:0000256" key="6">
    <source>
        <dbReference type="ARBA" id="ARBA00035642"/>
    </source>
</evidence>
<dbReference type="PANTHER" id="PTHR30177">
    <property type="entry name" value="GLYCINE BETAINE/L-PROLINE TRANSPORT SYSTEM PERMEASE PROTEIN PROW"/>
    <property type="match status" value="1"/>
</dbReference>
<dbReference type="GO" id="GO:0031460">
    <property type="term" value="P:glycine betaine transport"/>
    <property type="evidence" value="ECO:0007669"/>
    <property type="project" value="TreeGrafter"/>
</dbReference>
<proteinExistence type="inferred from homology"/>
<protein>
    <submittedName>
        <fullName evidence="10">Osmoprotectant-binding protein</fullName>
    </submittedName>
</protein>
<evidence type="ECO:0000259" key="9">
    <source>
        <dbReference type="PROSITE" id="PS50928"/>
    </source>
</evidence>
<dbReference type="EMBL" id="UGGP01000001">
    <property type="protein sequence ID" value="STO08335.1"/>
    <property type="molecule type" value="Genomic_DNA"/>
</dbReference>
<dbReference type="InterPro" id="IPR035906">
    <property type="entry name" value="MetI-like_sf"/>
</dbReference>
<dbReference type="GO" id="GO:0043190">
    <property type="term" value="C:ATP-binding cassette (ABC) transporter complex"/>
    <property type="evidence" value="ECO:0007669"/>
    <property type="project" value="InterPro"/>
</dbReference>
<comment type="similarity">
    <text evidence="8">Belongs to the binding-protein-dependent transport system permease family.</text>
</comment>
<keyword evidence="4 8" id="KW-1133">Transmembrane helix</keyword>
<feature type="transmembrane region" description="Helical" evidence="8">
    <location>
        <begin position="207"/>
        <end position="227"/>
    </location>
</feature>
<dbReference type="CDD" id="cd13610">
    <property type="entry name" value="PBP2_ChoS"/>
    <property type="match status" value="1"/>
</dbReference>
<dbReference type="Gene3D" id="3.40.190.120">
    <property type="entry name" value="Osmoprotection protein (prox), domain 2"/>
    <property type="match status" value="1"/>
</dbReference>
<dbReference type="Pfam" id="PF04069">
    <property type="entry name" value="OpuAC"/>
    <property type="match status" value="1"/>
</dbReference>
<dbReference type="STRING" id="1397694.GCA_000702585_02201"/>
<dbReference type="SUPFAM" id="SSF161098">
    <property type="entry name" value="MetI-like"/>
    <property type="match status" value="1"/>
</dbReference>
<dbReference type="SUPFAM" id="SSF53850">
    <property type="entry name" value="Periplasmic binding protein-like II"/>
    <property type="match status" value="1"/>
</dbReference>
<feature type="transmembrane region" description="Helical" evidence="8">
    <location>
        <begin position="142"/>
        <end position="169"/>
    </location>
</feature>
<evidence type="ECO:0000256" key="5">
    <source>
        <dbReference type="ARBA" id="ARBA00023136"/>
    </source>
</evidence>
<dbReference type="Gene3D" id="3.40.190.10">
    <property type="entry name" value="Periplasmic binding protein-like II"/>
    <property type="match status" value="1"/>
</dbReference>
<dbReference type="FunFam" id="1.10.3720.10:FF:000001">
    <property type="entry name" value="Glycine betaine ABC transporter, permease"/>
    <property type="match status" value="1"/>
</dbReference>
<dbReference type="OrthoDB" id="9801163at2"/>
<organism evidence="10 11">
    <name type="scientific">Exiguobacterium aurantiacum</name>
    <dbReference type="NCBI Taxonomy" id="33987"/>
    <lineage>
        <taxon>Bacteria</taxon>
        <taxon>Bacillati</taxon>
        <taxon>Bacillota</taxon>
        <taxon>Bacilli</taxon>
        <taxon>Bacillales</taxon>
        <taxon>Bacillales Family XII. Incertae Sedis</taxon>
        <taxon>Exiguobacterium</taxon>
    </lineage>
</organism>